<dbReference type="Pfam" id="PF01740">
    <property type="entry name" value="STAS"/>
    <property type="match status" value="1"/>
</dbReference>
<dbReference type="CDD" id="cd07043">
    <property type="entry name" value="STAS_anti-anti-sigma_factors"/>
    <property type="match status" value="1"/>
</dbReference>
<dbReference type="EMBL" id="AECZ01000028">
    <property type="protein sequence ID" value="EFL49979.1"/>
    <property type="molecule type" value="Genomic_DNA"/>
</dbReference>
<dbReference type="RefSeq" id="WP_005995672.1">
    <property type="nucleotide sequence ID" value="NZ_AECZ01000028.1"/>
</dbReference>
<gene>
    <name evidence="4" type="ORF">DesfrDRAFT_3261</name>
</gene>
<evidence type="ECO:0000313" key="4">
    <source>
        <dbReference type="EMBL" id="EFL49979.1"/>
    </source>
</evidence>
<comment type="similarity">
    <text evidence="1 2">Belongs to the anti-sigma-factor antagonist family.</text>
</comment>
<sequence length="107" mass="11693">MEKPLYTETDQALVIRLSGEIVMDLAANLKAELTLLIDATQKPEVVCNMRRVDFMDSSGVGLLIGIRRLCQDKGKAFSVADPSPAIRKLISVLRLTEFFAIAPADAS</sequence>
<dbReference type="Gene3D" id="3.30.750.24">
    <property type="entry name" value="STAS domain"/>
    <property type="match status" value="1"/>
</dbReference>
<dbReference type="STRING" id="596151.DesfrDRAFT_3261"/>
<dbReference type="InterPro" id="IPR002645">
    <property type="entry name" value="STAS_dom"/>
</dbReference>
<dbReference type="PANTHER" id="PTHR33495">
    <property type="entry name" value="ANTI-SIGMA FACTOR ANTAGONIST TM_1081-RELATED-RELATED"/>
    <property type="match status" value="1"/>
</dbReference>
<evidence type="ECO:0000256" key="2">
    <source>
        <dbReference type="RuleBase" id="RU003749"/>
    </source>
</evidence>
<protein>
    <recommendedName>
        <fullName evidence="2">Anti-sigma factor antagonist</fullName>
    </recommendedName>
</protein>
<name>E1K061_SOLFR</name>
<dbReference type="GO" id="GO:0043856">
    <property type="term" value="F:anti-sigma factor antagonist activity"/>
    <property type="evidence" value="ECO:0007669"/>
    <property type="project" value="InterPro"/>
</dbReference>
<dbReference type="SUPFAM" id="SSF52091">
    <property type="entry name" value="SpoIIaa-like"/>
    <property type="match status" value="1"/>
</dbReference>
<dbReference type="eggNOG" id="COG1366">
    <property type="taxonomic scope" value="Bacteria"/>
</dbReference>
<keyword evidence="5" id="KW-1185">Reference proteome</keyword>
<organism evidence="4 5">
    <name type="scientific">Solidesulfovibrio fructosivorans JJ]</name>
    <dbReference type="NCBI Taxonomy" id="596151"/>
    <lineage>
        <taxon>Bacteria</taxon>
        <taxon>Pseudomonadati</taxon>
        <taxon>Thermodesulfobacteriota</taxon>
        <taxon>Desulfovibrionia</taxon>
        <taxon>Desulfovibrionales</taxon>
        <taxon>Desulfovibrionaceae</taxon>
        <taxon>Solidesulfovibrio</taxon>
    </lineage>
</organism>
<evidence type="ECO:0000313" key="5">
    <source>
        <dbReference type="Proteomes" id="UP000006250"/>
    </source>
</evidence>
<dbReference type="InterPro" id="IPR003658">
    <property type="entry name" value="Anti-sigma_ant"/>
</dbReference>
<dbReference type="Proteomes" id="UP000006250">
    <property type="component" value="Unassembled WGS sequence"/>
</dbReference>
<dbReference type="AlphaFoldDB" id="E1K061"/>
<evidence type="ECO:0000256" key="1">
    <source>
        <dbReference type="ARBA" id="ARBA00009013"/>
    </source>
</evidence>
<dbReference type="NCBIfam" id="TIGR00377">
    <property type="entry name" value="ant_ant_sig"/>
    <property type="match status" value="1"/>
</dbReference>
<accession>E1K061</accession>
<evidence type="ECO:0000259" key="3">
    <source>
        <dbReference type="PROSITE" id="PS50801"/>
    </source>
</evidence>
<comment type="caution">
    <text evidence="4">The sequence shown here is derived from an EMBL/GenBank/DDBJ whole genome shotgun (WGS) entry which is preliminary data.</text>
</comment>
<dbReference type="PROSITE" id="PS50801">
    <property type="entry name" value="STAS"/>
    <property type="match status" value="1"/>
</dbReference>
<dbReference type="OrthoDB" id="5471473at2"/>
<dbReference type="InterPro" id="IPR036513">
    <property type="entry name" value="STAS_dom_sf"/>
</dbReference>
<feature type="domain" description="STAS" evidence="3">
    <location>
        <begin position="2"/>
        <end position="107"/>
    </location>
</feature>
<dbReference type="PANTHER" id="PTHR33495:SF2">
    <property type="entry name" value="ANTI-SIGMA FACTOR ANTAGONIST TM_1081-RELATED"/>
    <property type="match status" value="1"/>
</dbReference>
<reference evidence="4 5" key="1">
    <citation type="submission" date="2010-08" db="EMBL/GenBank/DDBJ databases">
        <title>The draft genome of Desulfovibrio fructosovorans JJ.</title>
        <authorList>
            <consortium name="US DOE Joint Genome Institute (JGI-PGF)"/>
            <person name="Lucas S."/>
            <person name="Copeland A."/>
            <person name="Lapidus A."/>
            <person name="Cheng J.-F."/>
            <person name="Bruce D."/>
            <person name="Goodwin L."/>
            <person name="Pitluck S."/>
            <person name="Land M.L."/>
            <person name="Hauser L."/>
            <person name="Chang Y.-J."/>
            <person name="Jeffries C."/>
            <person name="Wall J.D."/>
            <person name="Stahl D.A."/>
            <person name="Arkin A.P."/>
            <person name="Dehal P."/>
            <person name="Stolyar S.M."/>
            <person name="Hazen T.C."/>
            <person name="Woyke T.J."/>
        </authorList>
    </citation>
    <scope>NUCLEOTIDE SEQUENCE [LARGE SCALE GENOMIC DNA]</scope>
    <source>
        <strain evidence="4 5">JJ</strain>
    </source>
</reference>
<proteinExistence type="inferred from homology"/>